<organism evidence="8 9">
    <name type="scientific">Fundulus heteroclitus</name>
    <name type="common">Killifish</name>
    <name type="synonym">Mummichog</name>
    <dbReference type="NCBI Taxonomy" id="8078"/>
    <lineage>
        <taxon>Eukaryota</taxon>
        <taxon>Metazoa</taxon>
        <taxon>Chordata</taxon>
        <taxon>Craniata</taxon>
        <taxon>Vertebrata</taxon>
        <taxon>Euteleostomi</taxon>
        <taxon>Actinopterygii</taxon>
        <taxon>Neopterygii</taxon>
        <taxon>Teleostei</taxon>
        <taxon>Neoteleostei</taxon>
        <taxon>Acanthomorphata</taxon>
        <taxon>Ovalentaria</taxon>
        <taxon>Atherinomorphae</taxon>
        <taxon>Cyprinodontiformes</taxon>
        <taxon>Fundulidae</taxon>
        <taxon>Fundulus</taxon>
    </lineage>
</organism>
<keyword evidence="5 6" id="KW-0539">Nucleus</keyword>
<dbReference type="InterPro" id="IPR009292">
    <property type="entry name" value="RRP36"/>
</dbReference>
<evidence type="ECO:0000256" key="1">
    <source>
        <dbReference type="ARBA" id="ARBA00004604"/>
    </source>
</evidence>
<evidence type="ECO:0000256" key="3">
    <source>
        <dbReference type="ARBA" id="ARBA00022517"/>
    </source>
</evidence>
<dbReference type="AlphaFoldDB" id="A0A3Q2PXU9"/>
<sequence>MMCQQACKLQAARTFPTHSPSDCHALFDCRPMEISAKNSPSFLRQVIPVKKSTRRDPRFDSLSGEYKPIIFEKTYKFINDLKHREKEIIKKQLTKTKNGSQRKERLQFLLRRLENQEQARRSQEQQRERELKFKKQQRERANRGAQPFFLKKSEKKKLQLAEKYLELKKRGKLETFLSKKRKRNSFKDRKKLPEQLHN</sequence>
<dbReference type="GeneTree" id="ENSGT00530000064271"/>
<accession>A0A3Q2PXU9</accession>
<keyword evidence="9" id="KW-1185">Reference proteome</keyword>
<comment type="similarity">
    <text evidence="2 6">Belongs to the RRP36 family.</text>
</comment>
<dbReference type="PANTHER" id="PTHR21738:SF0">
    <property type="entry name" value="RIBOSOMAL RNA PROCESSING PROTEIN 36 HOMOLOG"/>
    <property type="match status" value="1"/>
</dbReference>
<reference evidence="8" key="1">
    <citation type="submission" date="2025-08" db="UniProtKB">
        <authorList>
            <consortium name="Ensembl"/>
        </authorList>
    </citation>
    <scope>IDENTIFICATION</scope>
</reference>
<evidence type="ECO:0000256" key="7">
    <source>
        <dbReference type="SAM" id="MobiDB-lite"/>
    </source>
</evidence>
<comment type="subcellular location">
    <subcellularLocation>
        <location evidence="1 6">Nucleus</location>
        <location evidence="1 6">Nucleolus</location>
    </subcellularLocation>
</comment>
<dbReference type="PANTHER" id="PTHR21738">
    <property type="entry name" value="RIBOSOMAL RNA PROCESSING PROTEIN 36 HOMOLOG"/>
    <property type="match status" value="1"/>
</dbReference>
<name>A0A3Q2PXU9_FUNHE</name>
<feature type="region of interest" description="Disordered" evidence="7">
    <location>
        <begin position="117"/>
        <end position="150"/>
    </location>
</feature>
<evidence type="ECO:0000256" key="2">
    <source>
        <dbReference type="ARBA" id="ARBA00009418"/>
    </source>
</evidence>
<keyword evidence="6" id="KW-0687">Ribonucleoprotein</keyword>
<dbReference type="GO" id="GO:0030686">
    <property type="term" value="C:90S preribosome"/>
    <property type="evidence" value="ECO:0007669"/>
    <property type="project" value="TreeGrafter"/>
</dbReference>
<dbReference type="STRING" id="8078.ENSFHEP00000018147"/>
<evidence type="ECO:0000313" key="9">
    <source>
        <dbReference type="Proteomes" id="UP000265000"/>
    </source>
</evidence>
<keyword evidence="4 6" id="KW-0698">rRNA processing</keyword>
<dbReference type="GO" id="GO:0005730">
    <property type="term" value="C:nucleolus"/>
    <property type="evidence" value="ECO:0007669"/>
    <property type="project" value="UniProtKB-SubCell"/>
</dbReference>
<feature type="compositionally biased region" description="Basic and acidic residues" evidence="7">
    <location>
        <begin position="117"/>
        <end position="142"/>
    </location>
</feature>
<reference evidence="8" key="2">
    <citation type="submission" date="2025-09" db="UniProtKB">
        <authorList>
            <consortium name="Ensembl"/>
        </authorList>
    </citation>
    <scope>IDENTIFICATION</scope>
</reference>
<protein>
    <recommendedName>
        <fullName evidence="6">rRNA biogenesis protein RRP36</fullName>
    </recommendedName>
</protein>
<evidence type="ECO:0000256" key="5">
    <source>
        <dbReference type="ARBA" id="ARBA00023242"/>
    </source>
</evidence>
<dbReference type="GO" id="GO:0000462">
    <property type="term" value="P:maturation of SSU-rRNA from tricistronic rRNA transcript (SSU-rRNA, 5.8S rRNA, LSU-rRNA)"/>
    <property type="evidence" value="ECO:0007669"/>
    <property type="project" value="TreeGrafter"/>
</dbReference>
<proteinExistence type="inferred from homology"/>
<dbReference type="Proteomes" id="UP000265000">
    <property type="component" value="Unplaced"/>
</dbReference>
<comment type="subunit">
    <text evidence="6">Associates with 90S and pre-40S pre-ribosomal particles.</text>
</comment>
<evidence type="ECO:0000313" key="8">
    <source>
        <dbReference type="Ensembl" id="ENSFHEP00000018147.1"/>
    </source>
</evidence>
<feature type="compositionally biased region" description="Basic and acidic residues" evidence="7">
    <location>
        <begin position="185"/>
        <end position="198"/>
    </location>
</feature>
<dbReference type="Ensembl" id="ENSFHET00000034253.1">
    <property type="protein sequence ID" value="ENSFHEP00000018147.1"/>
    <property type="gene ID" value="ENSFHEG00000000761.1"/>
</dbReference>
<dbReference type="Pfam" id="PF06102">
    <property type="entry name" value="RRP36"/>
    <property type="match status" value="1"/>
</dbReference>
<feature type="region of interest" description="Disordered" evidence="7">
    <location>
        <begin position="176"/>
        <end position="198"/>
    </location>
</feature>
<comment type="function">
    <text evidence="6">Component of the 90S pre-ribosome involved in the maturation of rRNAs. Required for early cleavages of the pre-RNAs in the 40S ribosomal subunit maturation pathway.</text>
</comment>
<keyword evidence="3 6" id="KW-0690">Ribosome biogenesis</keyword>
<evidence type="ECO:0000256" key="4">
    <source>
        <dbReference type="ARBA" id="ARBA00022552"/>
    </source>
</evidence>
<evidence type="ECO:0000256" key="6">
    <source>
        <dbReference type="RuleBase" id="RU368027"/>
    </source>
</evidence>